<feature type="transmembrane region" description="Helical" evidence="1">
    <location>
        <begin position="156"/>
        <end position="174"/>
    </location>
</feature>
<gene>
    <name evidence="2" type="ORF">EDS130_LOCUS4798</name>
</gene>
<proteinExistence type="predicted"/>
<dbReference type="AlphaFoldDB" id="A0A813SIB1"/>
<protein>
    <recommendedName>
        <fullName evidence="4">CDP-diacylglycerol--inositol 3-phosphatidyltransferase</fullName>
    </recommendedName>
</protein>
<dbReference type="GO" id="GO:0008654">
    <property type="term" value="P:phospholipid biosynthetic process"/>
    <property type="evidence" value="ECO:0007669"/>
    <property type="project" value="InterPro"/>
</dbReference>
<evidence type="ECO:0000313" key="2">
    <source>
        <dbReference type="EMBL" id="CAF0799996.1"/>
    </source>
</evidence>
<feature type="transmembrane region" description="Helical" evidence="1">
    <location>
        <begin position="16"/>
        <end position="38"/>
    </location>
</feature>
<keyword evidence="1" id="KW-0472">Membrane</keyword>
<organism evidence="2 3">
    <name type="scientific">Adineta ricciae</name>
    <name type="common">Rotifer</name>
    <dbReference type="NCBI Taxonomy" id="249248"/>
    <lineage>
        <taxon>Eukaryota</taxon>
        <taxon>Metazoa</taxon>
        <taxon>Spiralia</taxon>
        <taxon>Gnathifera</taxon>
        <taxon>Rotifera</taxon>
        <taxon>Eurotatoria</taxon>
        <taxon>Bdelloidea</taxon>
        <taxon>Adinetida</taxon>
        <taxon>Adinetidae</taxon>
        <taxon>Adineta</taxon>
    </lineage>
</organism>
<feature type="transmembrane region" description="Helical" evidence="1">
    <location>
        <begin position="44"/>
        <end position="64"/>
    </location>
</feature>
<feature type="transmembrane region" description="Helical" evidence="1">
    <location>
        <begin position="85"/>
        <end position="107"/>
    </location>
</feature>
<dbReference type="GO" id="GO:0016780">
    <property type="term" value="F:phosphotransferase activity, for other substituted phosphate groups"/>
    <property type="evidence" value="ECO:0007669"/>
    <property type="project" value="InterPro"/>
</dbReference>
<keyword evidence="1" id="KW-1133">Transmembrane helix</keyword>
<sequence>MLNSTTTKVEIDGWSVLFNVPNTLSWIRIILLFLSLRYFGKRKYLLFVVLHTVSGFLDLFDGILARSLEQNSIVGKFFEHILDQYSHFLMNACIGFLYPSYIAYFFYEVAIELWNSIFNLYIHTIKTSDQAWWHQTTFFSSACSLTIHDHPNLRLLNWYGPDIFHVVLVLRYILLNEAGGRFMMIIKQHISMRKLQLIIVYVLCFTGFFALLRTFVTSCFMLEKLYKLAEAR</sequence>
<dbReference type="EMBL" id="CAJNOJ010000013">
    <property type="protein sequence ID" value="CAF0799996.1"/>
    <property type="molecule type" value="Genomic_DNA"/>
</dbReference>
<dbReference type="Gene3D" id="1.20.120.1760">
    <property type="match status" value="1"/>
</dbReference>
<dbReference type="InterPro" id="IPR043130">
    <property type="entry name" value="CDP-OH_PTrfase_TM_dom"/>
</dbReference>
<dbReference type="Proteomes" id="UP000663852">
    <property type="component" value="Unassembled WGS sequence"/>
</dbReference>
<evidence type="ECO:0008006" key="4">
    <source>
        <dbReference type="Google" id="ProtNLM"/>
    </source>
</evidence>
<comment type="caution">
    <text evidence="2">The sequence shown here is derived from an EMBL/GenBank/DDBJ whole genome shotgun (WGS) entry which is preliminary data.</text>
</comment>
<evidence type="ECO:0000256" key="1">
    <source>
        <dbReference type="SAM" id="Phobius"/>
    </source>
</evidence>
<name>A0A813SIB1_ADIRI</name>
<feature type="transmembrane region" description="Helical" evidence="1">
    <location>
        <begin position="195"/>
        <end position="216"/>
    </location>
</feature>
<dbReference type="InterPro" id="IPR000462">
    <property type="entry name" value="CDP-OH_P_trans"/>
</dbReference>
<keyword evidence="1" id="KW-0812">Transmembrane</keyword>
<evidence type="ECO:0000313" key="3">
    <source>
        <dbReference type="Proteomes" id="UP000663852"/>
    </source>
</evidence>
<dbReference type="OrthoDB" id="10251079at2759"/>
<dbReference type="GO" id="GO:0016020">
    <property type="term" value="C:membrane"/>
    <property type="evidence" value="ECO:0007669"/>
    <property type="project" value="InterPro"/>
</dbReference>
<accession>A0A813SIB1</accession>
<dbReference type="Pfam" id="PF01066">
    <property type="entry name" value="CDP-OH_P_transf"/>
    <property type="match status" value="1"/>
</dbReference>
<reference evidence="2" key="1">
    <citation type="submission" date="2021-02" db="EMBL/GenBank/DDBJ databases">
        <authorList>
            <person name="Nowell W R."/>
        </authorList>
    </citation>
    <scope>NUCLEOTIDE SEQUENCE</scope>
</reference>